<reference evidence="1 2" key="1">
    <citation type="submission" date="2016-11" db="EMBL/GenBank/DDBJ databases">
        <authorList>
            <person name="Kadnikov V."/>
            <person name="Nazina T."/>
        </authorList>
    </citation>
    <scope>NUCLEOTIDE SEQUENCE [LARGE SCALE GENOMIC DNA]</scope>
    <source>
        <strain evidence="1 2">1017</strain>
    </source>
</reference>
<accession>A0A1Q5T989</accession>
<evidence type="ECO:0000313" key="1">
    <source>
        <dbReference type="EMBL" id="OKO96770.1"/>
    </source>
</evidence>
<comment type="caution">
    <text evidence="1">The sequence shown here is derived from an EMBL/GenBank/DDBJ whole genome shotgun (WGS) entry which is preliminary data.</text>
</comment>
<name>A0A1Q5T989_9BACL</name>
<dbReference type="Proteomes" id="UP000186030">
    <property type="component" value="Unassembled WGS sequence"/>
</dbReference>
<reference evidence="2" key="2">
    <citation type="submission" date="2017-01" db="EMBL/GenBank/DDBJ databases">
        <title>Genome sequencing and annotation of Geobacillus sp. 1017, a Hydrocarbon-Oxidizing Thermophilic Bacterium Isolated from a Heavy Oil Reservoir (China).</title>
        <authorList>
            <person name="Kadnikov V.V."/>
            <person name="Mardanov A.V."/>
            <person name="Poltaraus A.B."/>
            <person name="Sokolova D.S."/>
            <person name="Semenova E.M."/>
            <person name="Ravin N.V."/>
            <person name="Tourova T.P."/>
            <person name="Nazina T.N."/>
        </authorList>
    </citation>
    <scope>NUCLEOTIDE SEQUENCE [LARGE SCALE GENOMIC DNA]</scope>
    <source>
        <strain evidence="2">1017</strain>
    </source>
</reference>
<evidence type="ECO:0000313" key="2">
    <source>
        <dbReference type="Proteomes" id="UP000186030"/>
    </source>
</evidence>
<organism evidence="1 2">
    <name type="scientific">Geobacillus proteiniphilus</name>
    <dbReference type="NCBI Taxonomy" id="860353"/>
    <lineage>
        <taxon>Bacteria</taxon>
        <taxon>Bacillati</taxon>
        <taxon>Bacillota</taxon>
        <taxon>Bacilli</taxon>
        <taxon>Bacillales</taxon>
        <taxon>Anoxybacillaceae</taxon>
        <taxon>Geobacillus</taxon>
    </lineage>
</organism>
<gene>
    <name evidence="1" type="ORF">BRO54_0323</name>
</gene>
<proteinExistence type="predicted"/>
<protein>
    <submittedName>
        <fullName evidence="1">Uncharacterized protein</fullName>
    </submittedName>
</protein>
<sequence>MSPVALCQIIFVRQSGQCIMKIESWKEGDFVNVPEKQAVSREEFYRKSRLSSHGFNRGMKDGVAR</sequence>
<dbReference type="AlphaFoldDB" id="A0A1Q5T989"/>
<dbReference type="EMBL" id="MQMG01000002">
    <property type="protein sequence ID" value="OKO96770.1"/>
    <property type="molecule type" value="Genomic_DNA"/>
</dbReference>